<dbReference type="SUPFAM" id="SSF53850">
    <property type="entry name" value="Periplasmic binding protein-like II"/>
    <property type="match status" value="1"/>
</dbReference>
<name>A0A317FWE2_BUTFI</name>
<dbReference type="AlphaFoldDB" id="A0A317FWE2"/>
<comment type="caution">
    <text evidence="4">The sequence shown here is derived from an EMBL/GenBank/DDBJ whole genome shotgun (WGS) entry which is preliminary data.</text>
</comment>
<accession>A0A317FWE2</accession>
<feature type="chain" id="PRO_5039287640" description="DUF3502 domain-containing protein" evidence="2">
    <location>
        <begin position="24"/>
        <end position="536"/>
    </location>
</feature>
<evidence type="ECO:0000256" key="2">
    <source>
        <dbReference type="SAM" id="SignalP"/>
    </source>
</evidence>
<keyword evidence="5" id="KW-1185">Reference proteome</keyword>
<evidence type="ECO:0000256" key="1">
    <source>
        <dbReference type="SAM" id="MobiDB-lite"/>
    </source>
</evidence>
<dbReference type="RefSeq" id="WP_110074505.1">
    <property type="nucleotide sequence ID" value="NZ_CM009897.1"/>
</dbReference>
<keyword evidence="2" id="KW-0732">Signal</keyword>
<feature type="domain" description="DUF3502" evidence="3">
    <location>
        <begin position="463"/>
        <end position="531"/>
    </location>
</feature>
<feature type="compositionally biased region" description="Polar residues" evidence="1">
    <location>
        <begin position="33"/>
        <end position="47"/>
    </location>
</feature>
<dbReference type="EMBL" id="NXNG01000002">
    <property type="protein sequence ID" value="PWT25994.1"/>
    <property type="molecule type" value="Genomic_DNA"/>
</dbReference>
<protein>
    <recommendedName>
        <fullName evidence="3">DUF3502 domain-containing protein</fullName>
    </recommendedName>
</protein>
<evidence type="ECO:0000313" key="5">
    <source>
        <dbReference type="Proteomes" id="UP000245488"/>
    </source>
</evidence>
<keyword evidence="4" id="KW-0614">Plasmid</keyword>
<dbReference type="Proteomes" id="UP000245488">
    <property type="component" value="Plasmid pINBov266"/>
</dbReference>
<proteinExistence type="predicted"/>
<geneLocation type="plasmid" evidence="5">
    <name>pinbov266</name>
</geneLocation>
<sequence length="536" mass="59476">MKNRLFKKAIAMATTLTMLTGLSACGNSGTQNVGTGASGGQNASGNEGISEDSPYKDMGFDLSEHEDIICYAVGERPTDMDLVLEKLNDEYLGPWLNASLQVEFISWGDLGTKYSLLLSGGDKVDLIYTSSWCNYNSEAGNGAFKELSEDFLKTYLPYSYPQQAPESWEQASISGVVYAIPKNFSTFTSYNVFVLRKDLADKYGIGEINSWDSMKEALYTIADNETQNGIYANGQRGSNEFGDHLWWQNVGADVLASGYDFMYYTHGSEDLPDFDKDVFYKYTSPDCLAYYKEMAEMAEKKVWSPTRVNDTSDPQVNFESGKTASIIWNSAAASTGIKVEDAGIGTFEVYDVTPDAKARRDSYANDMMAIPSNCEIPERAALVLDCIKGFPEVNNLVVGGIEGTHYTLNEDGTRVAGEASENYPWGAWAWGLPGKDTPGEYNEDPRMNYFGDLCESKEYAPKASGFSFDSQPVETEMVVIGSIIEEYGSSFNLGLYGDETETKYNEFVDKLYSAGLDKVMDECRRQYEEYCDSIKE</sequence>
<dbReference type="PROSITE" id="PS51257">
    <property type="entry name" value="PROKAR_LIPOPROTEIN"/>
    <property type="match status" value="1"/>
</dbReference>
<evidence type="ECO:0000313" key="4">
    <source>
        <dbReference type="EMBL" id="PWT25994.1"/>
    </source>
</evidence>
<feature type="signal peptide" evidence="2">
    <location>
        <begin position="1"/>
        <end position="23"/>
    </location>
</feature>
<organism evidence="4 5">
    <name type="scientific">Butyrivibrio fibrisolvens</name>
    <dbReference type="NCBI Taxonomy" id="831"/>
    <lineage>
        <taxon>Bacteria</taxon>
        <taxon>Bacillati</taxon>
        <taxon>Bacillota</taxon>
        <taxon>Clostridia</taxon>
        <taxon>Lachnospirales</taxon>
        <taxon>Lachnospiraceae</taxon>
        <taxon>Butyrivibrio</taxon>
    </lineage>
</organism>
<reference evidence="4 5" key="1">
    <citation type="submission" date="2017-09" db="EMBL/GenBank/DDBJ databases">
        <title>High-quality draft genome sequence of Butyrivibrio fibrisolvens INBov1, isolated from cow rumen.</title>
        <authorList>
            <person name="Rodriguez Hernaez J."/>
            <person name="Rivarola M."/>
            <person name="Paniego N."/>
            <person name="Cravero S."/>
            <person name="Ceron Cucchi M."/>
            <person name="Martinez M.C."/>
        </authorList>
    </citation>
    <scope>NUCLEOTIDE SEQUENCE [LARGE SCALE GENOMIC DNA]</scope>
    <source>
        <strain evidence="4 5">INBov1</strain>
        <plasmid evidence="5">pinbov266</plasmid>
    </source>
</reference>
<feature type="region of interest" description="Disordered" evidence="1">
    <location>
        <begin position="33"/>
        <end position="56"/>
    </location>
</feature>
<evidence type="ECO:0000259" key="3">
    <source>
        <dbReference type="Pfam" id="PF12010"/>
    </source>
</evidence>
<gene>
    <name evidence="4" type="ORF">CPT75_01005</name>
</gene>
<dbReference type="Pfam" id="PF12010">
    <property type="entry name" value="DUF3502"/>
    <property type="match status" value="1"/>
</dbReference>
<dbReference type="InterPro" id="IPR022627">
    <property type="entry name" value="DUF3502"/>
</dbReference>
<dbReference type="Gene3D" id="3.40.190.10">
    <property type="entry name" value="Periplasmic binding protein-like II"/>
    <property type="match status" value="1"/>
</dbReference>